<dbReference type="Pfam" id="PF13927">
    <property type="entry name" value="Ig_3"/>
    <property type="match status" value="5"/>
</dbReference>
<feature type="domain" description="Ig-like" evidence="8">
    <location>
        <begin position="411"/>
        <end position="497"/>
    </location>
</feature>
<dbReference type="GO" id="GO:0098609">
    <property type="term" value="P:cell-cell adhesion"/>
    <property type="evidence" value="ECO:0007669"/>
    <property type="project" value="TreeGrafter"/>
</dbReference>
<evidence type="ECO:0000256" key="7">
    <source>
        <dbReference type="SAM" id="Phobius"/>
    </source>
</evidence>
<evidence type="ECO:0000256" key="3">
    <source>
        <dbReference type="ARBA" id="ARBA00023157"/>
    </source>
</evidence>
<dbReference type="InterPro" id="IPR036179">
    <property type="entry name" value="Ig-like_dom_sf"/>
</dbReference>
<keyword evidence="7" id="KW-1133">Transmembrane helix</keyword>
<dbReference type="WBParaSite" id="PTRK_0000740400.1">
    <property type="protein sequence ID" value="PTRK_0000740400.1"/>
    <property type="gene ID" value="PTRK_0000740400"/>
</dbReference>
<dbReference type="Proteomes" id="UP000038045">
    <property type="component" value="Unplaced"/>
</dbReference>
<feature type="transmembrane region" description="Helical" evidence="7">
    <location>
        <begin position="975"/>
        <end position="1001"/>
    </location>
</feature>
<dbReference type="InterPro" id="IPR013783">
    <property type="entry name" value="Ig-like_fold"/>
</dbReference>
<dbReference type="SMART" id="SM00409">
    <property type="entry name" value="IG"/>
    <property type="match status" value="7"/>
</dbReference>
<reference evidence="10" key="1">
    <citation type="submission" date="2017-02" db="UniProtKB">
        <authorList>
            <consortium name="WormBaseParasite"/>
        </authorList>
    </citation>
    <scope>IDENTIFICATION</scope>
</reference>
<keyword evidence="7" id="KW-0812">Transmembrane</keyword>
<feature type="domain" description="Ig-like" evidence="8">
    <location>
        <begin position="226"/>
        <end position="306"/>
    </location>
</feature>
<dbReference type="InterPro" id="IPR056069">
    <property type="entry name" value="DUF7652"/>
</dbReference>
<evidence type="ECO:0000313" key="9">
    <source>
        <dbReference type="Proteomes" id="UP000038045"/>
    </source>
</evidence>
<dbReference type="SUPFAM" id="SSF49265">
    <property type="entry name" value="Fibronectin type III"/>
    <property type="match status" value="1"/>
</dbReference>
<dbReference type="PROSITE" id="PS50835">
    <property type="entry name" value="IG_LIKE"/>
    <property type="match status" value="6"/>
</dbReference>
<dbReference type="GO" id="GO:0005886">
    <property type="term" value="C:plasma membrane"/>
    <property type="evidence" value="ECO:0007669"/>
    <property type="project" value="TreeGrafter"/>
</dbReference>
<dbReference type="InterPro" id="IPR036116">
    <property type="entry name" value="FN3_sf"/>
</dbReference>
<dbReference type="SUPFAM" id="SSF48726">
    <property type="entry name" value="Immunoglobulin"/>
    <property type="match status" value="6"/>
</dbReference>
<dbReference type="GO" id="GO:0005911">
    <property type="term" value="C:cell-cell junction"/>
    <property type="evidence" value="ECO:0007669"/>
    <property type="project" value="TreeGrafter"/>
</dbReference>
<dbReference type="Pfam" id="PF24665">
    <property type="entry name" value="DUF7652"/>
    <property type="match status" value="1"/>
</dbReference>
<dbReference type="Gene3D" id="2.60.40.10">
    <property type="entry name" value="Immunoglobulins"/>
    <property type="match status" value="7"/>
</dbReference>
<name>A0A0N4ZHK6_PARTI</name>
<dbReference type="InterPro" id="IPR007110">
    <property type="entry name" value="Ig-like_dom"/>
</dbReference>
<evidence type="ECO:0000259" key="8">
    <source>
        <dbReference type="PROSITE" id="PS50835"/>
    </source>
</evidence>
<keyword evidence="9" id="KW-1185">Reference proteome</keyword>
<dbReference type="CDD" id="cd00096">
    <property type="entry name" value="Ig"/>
    <property type="match status" value="3"/>
</dbReference>
<dbReference type="AlphaFoldDB" id="A0A0N4ZHK6"/>
<dbReference type="PANTHER" id="PTHR11640">
    <property type="entry name" value="NEPHRIN"/>
    <property type="match status" value="1"/>
</dbReference>
<dbReference type="STRING" id="131310.A0A0N4ZHK6"/>
<accession>A0A0N4ZHK6</accession>
<comment type="subcellular location">
    <subcellularLocation>
        <location evidence="1">Membrane</location>
        <topology evidence="1">Single-pass type I membrane protein</topology>
    </subcellularLocation>
</comment>
<evidence type="ECO:0000256" key="1">
    <source>
        <dbReference type="ARBA" id="ARBA00004479"/>
    </source>
</evidence>
<sequence length="1165" mass="129885">MKLRKKNPFITTPDHQPYYVSEETEDLILPCSFTEAYRNKNLYEPNWVRVVNGTPDYITRNDNVFESNGEYILLTDIPGQYDLKIKSVDYFRDNGKFFCKLLPLKDGKQHSSNPAKIVVLLPPGDATITLQPTRPVKENELVTFHCEVHGGNPEPEITWLFDNSSEVPSKWYRTTSNEDVHVSALQFPAAANHHKAYPICRVTNKAMKAGTFKSTNGKPLDVLHSPIVNIEPSSIYNVEEGKNVVVTCSAEGNPMPTYFEWRNLATGEHFTGGKVWSFVAEKDHSGELQCTAKNSIGFGTKTTTLNVQYAPIVKVKNFINPSENDEIHLECNIDSNPPSTRIIWSGPNNFIQEGSKLFIEKISSEQTGNYTCTASNTLTVTNTAFGSSSAESTQRHGSGTTFIEVKRKPGPATVITQTTSHPIGNSFVLTCSTNDIGSPFANYKWATPRTGGNYVGDSIYNDAVLNVENAKLSDNGIYKCVAYNNLGEGNEGRIKITIVSSPKITKSLPVTRHLSSGDSKTLFECEATGYPVPSISWFINGNPINTDDALDHFWEVNSKLVKRESSDCNFCPSLVQSSLLLNHQISWTDKGNYSCVATNAASEVSSPAISNTIVTVQHSAVIISEKYPDNGLSAANINEPGIISCVVSSRPEPRFVWFKDGKELRDGLSPRYVIKNTQISKKIDEYESTIRIKSVSESDYGEYTCKANNGRTTDEQVSHKVIFEKKSKPQPPRDVRLLSISSNSLFIGWLPGFDGGEKQNFYLQYTRIDPRTRNEISHSETVRLNHEKITTIDFYAIDDMDLYAASRMKRSLSHGGMKKVKIVSYMVYNITNLLPLSTYMFGVKAENSFGKSEWSHMMQAHTLETTKTSLNIHIQNMKYITEEQKIVFDTTHVNSPQNYCIMLYINDESNFNSSDPRSQYSDSWHTLNCYPLEKSITNVPPARHFRTRVCLKDNLSSCSPSSAILSSNNEKTFEILIIILSILIVLCCGVGFIGICCACISRVKVSKVKSKVTKGNKKNAIVNHRTSNSTEEEIFSKIKSGSSLEPSFTPLSITPESKIHSLDAHDIAKHYDNSYHSNQTAEQTPYVMLPSPTAFTDADYQLGYTRLIDDYLNSQNGIRIHTTDSTDSHKINIATNSPTDSTDDNDATSYATSGGSQRVMREIIV</sequence>
<protein>
    <submittedName>
        <fullName evidence="10">B-cell receptor CD22-like</fullName>
    </submittedName>
</protein>
<evidence type="ECO:0000313" key="10">
    <source>
        <dbReference type="WBParaSite" id="PTRK_0000740400.1"/>
    </source>
</evidence>
<proteinExistence type="predicted"/>
<feature type="domain" description="Ig-like" evidence="8">
    <location>
        <begin position="123"/>
        <end position="216"/>
    </location>
</feature>
<keyword evidence="2 7" id="KW-0472">Membrane</keyword>
<keyword evidence="3" id="KW-1015">Disulfide bond</keyword>
<dbReference type="SMART" id="SM00408">
    <property type="entry name" value="IGc2"/>
    <property type="match status" value="6"/>
</dbReference>
<feature type="domain" description="Ig-like" evidence="8">
    <location>
        <begin position="311"/>
        <end position="393"/>
    </location>
</feature>
<dbReference type="InterPro" id="IPR051275">
    <property type="entry name" value="Cell_adhesion_signaling"/>
</dbReference>
<dbReference type="PANTHER" id="PTHR11640:SF134">
    <property type="entry name" value="ECHINOID, ISOFORM A-RELATED"/>
    <property type="match status" value="1"/>
</dbReference>
<dbReference type="Pfam" id="PF13895">
    <property type="entry name" value="Ig_2"/>
    <property type="match status" value="1"/>
</dbReference>
<dbReference type="CDD" id="cd00063">
    <property type="entry name" value="FN3"/>
    <property type="match status" value="1"/>
</dbReference>
<feature type="region of interest" description="Disordered" evidence="6">
    <location>
        <begin position="1129"/>
        <end position="1154"/>
    </location>
</feature>
<keyword evidence="5" id="KW-0393">Immunoglobulin domain</keyword>
<evidence type="ECO:0000256" key="2">
    <source>
        <dbReference type="ARBA" id="ARBA00023136"/>
    </source>
</evidence>
<dbReference type="InterPro" id="IPR003599">
    <property type="entry name" value="Ig_sub"/>
</dbReference>
<keyword evidence="4" id="KW-0325">Glycoprotein</keyword>
<dbReference type="InterPro" id="IPR003598">
    <property type="entry name" value="Ig_sub2"/>
</dbReference>
<evidence type="ECO:0000256" key="4">
    <source>
        <dbReference type="ARBA" id="ARBA00023180"/>
    </source>
</evidence>
<feature type="domain" description="Ig-like" evidence="8">
    <location>
        <begin position="628"/>
        <end position="718"/>
    </location>
</feature>
<evidence type="ECO:0000256" key="5">
    <source>
        <dbReference type="ARBA" id="ARBA00023319"/>
    </source>
</evidence>
<dbReference type="GO" id="GO:0050839">
    <property type="term" value="F:cell adhesion molecule binding"/>
    <property type="evidence" value="ECO:0007669"/>
    <property type="project" value="TreeGrafter"/>
</dbReference>
<dbReference type="InterPro" id="IPR003961">
    <property type="entry name" value="FN3_dom"/>
</dbReference>
<dbReference type="SMART" id="SM00060">
    <property type="entry name" value="FN3"/>
    <property type="match status" value="1"/>
</dbReference>
<organism evidence="9 10">
    <name type="scientific">Parastrongyloides trichosuri</name>
    <name type="common">Possum-specific nematode worm</name>
    <dbReference type="NCBI Taxonomy" id="131310"/>
    <lineage>
        <taxon>Eukaryota</taxon>
        <taxon>Metazoa</taxon>
        <taxon>Ecdysozoa</taxon>
        <taxon>Nematoda</taxon>
        <taxon>Chromadorea</taxon>
        <taxon>Rhabditida</taxon>
        <taxon>Tylenchina</taxon>
        <taxon>Panagrolaimomorpha</taxon>
        <taxon>Strongyloidoidea</taxon>
        <taxon>Strongyloididae</taxon>
        <taxon>Parastrongyloides</taxon>
    </lineage>
</organism>
<evidence type="ECO:0000256" key="6">
    <source>
        <dbReference type="SAM" id="MobiDB-lite"/>
    </source>
</evidence>
<feature type="domain" description="Ig-like" evidence="8">
    <location>
        <begin position="502"/>
        <end position="610"/>
    </location>
</feature>